<dbReference type="AlphaFoldDB" id="A0A2L1GL79"/>
<evidence type="ECO:0000313" key="1">
    <source>
        <dbReference type="EMBL" id="AVD70422.1"/>
    </source>
</evidence>
<reference evidence="1 2" key="1">
    <citation type="journal article" date="2018" name="MBio">
        <title>Insights into the evolution of host association through the isolation and characterization of a novel human periodontal pathobiont, Desulfobulbus oralis.</title>
        <authorList>
            <person name="Cross K.L."/>
            <person name="Chirania P."/>
            <person name="Xiong W."/>
            <person name="Beall C.J."/>
            <person name="Elkins J.G."/>
            <person name="Giannone R.J."/>
            <person name="Griffen A.L."/>
            <person name="Guss A.M."/>
            <person name="Hettich R.L."/>
            <person name="Joshi S.S."/>
            <person name="Mokrzan E.M."/>
            <person name="Martin R.K."/>
            <person name="Zhulin I.B."/>
            <person name="Leys E.J."/>
            <person name="Podar M."/>
        </authorList>
    </citation>
    <scope>NUCLEOTIDE SEQUENCE [LARGE SCALE GENOMIC DNA]</scope>
    <source>
        <strain evidence="1 2">ORNL</strain>
    </source>
</reference>
<protein>
    <submittedName>
        <fullName evidence="1">Uncharacterized protein</fullName>
    </submittedName>
</protein>
<dbReference type="KEGG" id="deo:CAY53_02130"/>
<proteinExistence type="predicted"/>
<gene>
    <name evidence="1" type="ORF">CAY53_02130</name>
</gene>
<organism evidence="1 2">
    <name type="scientific">Desulfobulbus oralis</name>
    <dbReference type="NCBI Taxonomy" id="1986146"/>
    <lineage>
        <taxon>Bacteria</taxon>
        <taxon>Pseudomonadati</taxon>
        <taxon>Thermodesulfobacteriota</taxon>
        <taxon>Desulfobulbia</taxon>
        <taxon>Desulfobulbales</taxon>
        <taxon>Desulfobulbaceae</taxon>
        <taxon>Desulfobulbus</taxon>
    </lineage>
</organism>
<sequence length="198" mass="22923">MEKEIMDVELEEMVENFLQDDSEAAMAERRQSELLGTPQGRLTLAFEKYGAGGHDRGLVLARFVTREISCEHGMMSARLRVYSPPLNEMWGRILVEEYNRAEGNLFFEIEIRKETDFSSMVMDDMGSDAWTPFFRYHELFLSPADARSFLKELVFCGCFCRTFFMTTPSDALNDLTTQDLLSEKGQMLSFRAWSQTVW</sequence>
<dbReference type="Proteomes" id="UP000239867">
    <property type="component" value="Chromosome"/>
</dbReference>
<accession>A0A2L1GL79</accession>
<keyword evidence="2" id="KW-1185">Reference proteome</keyword>
<dbReference type="EMBL" id="CP021255">
    <property type="protein sequence ID" value="AVD70422.1"/>
    <property type="molecule type" value="Genomic_DNA"/>
</dbReference>
<name>A0A2L1GL79_9BACT</name>
<evidence type="ECO:0000313" key="2">
    <source>
        <dbReference type="Proteomes" id="UP000239867"/>
    </source>
</evidence>